<dbReference type="OrthoDB" id="311172at2759"/>
<sequence length="309" mass="33997">MQRLQWYAVMQRLQWGGTHSKVVLISEDGRILCEEDGPSTNHWLVGVDKCLETINLMTTEAKKKAGLDPERPLKSLGMTLSGGEQKEALNHMIKEMKIRFPQLSDNYHISNDTLGAMATATKHGGVVLISGTGSNCKLVNPDGLVVGCGGWGHLMGDEGSAYWMSHLAVKTVFDAIDNLVDPPASIDYVKEAMFSYFEVSNRLGILTHLYRNFEKSKIAGFCVKLSEVPQQSHGDFSPLYASGSAQQSKSASSFCHDQVQTRGILYANTFSAELDISRPLTIMIGCKNEGPDNVYPQTTPTPLIPKKIW</sequence>
<feature type="domain" description="ATPase BadF/BadG/BcrA/BcrD type" evidence="5">
    <location>
        <begin position="16"/>
        <end position="226"/>
    </location>
</feature>
<dbReference type="Pfam" id="PF01869">
    <property type="entry name" value="BcrAD_BadFG"/>
    <property type="match status" value="1"/>
</dbReference>
<dbReference type="PANTHER" id="PTHR12862">
    <property type="entry name" value="BADF TYPE ATPASE DOMAIN-CONTAINING PROTEIN"/>
    <property type="match status" value="1"/>
</dbReference>
<keyword evidence="7" id="KW-1185">Reference proteome</keyword>
<reference evidence="6" key="1">
    <citation type="submission" date="2025-08" db="UniProtKB">
        <authorList>
            <consortium name="Ensembl"/>
        </authorList>
    </citation>
    <scope>IDENTIFICATION</scope>
</reference>
<evidence type="ECO:0000256" key="1">
    <source>
        <dbReference type="ARBA" id="ARBA00006198"/>
    </source>
</evidence>
<dbReference type="AlphaFoldDB" id="A0A8C5Q9L5"/>
<dbReference type="Proteomes" id="UP000694569">
    <property type="component" value="Unplaced"/>
</dbReference>
<dbReference type="Ensembl" id="ENSLLET00000035619.1">
    <property type="protein sequence ID" value="ENSLLEP00000034313.1"/>
    <property type="gene ID" value="ENSLLEG00000021337.1"/>
</dbReference>
<protein>
    <recommendedName>
        <fullName evidence="3">N-acetyl-D-glucosamine kinase</fullName>
        <ecNumber evidence="2">2.7.1.59</ecNumber>
    </recommendedName>
    <alternativeName>
        <fullName evidence="4">GlcNAc kinase</fullName>
    </alternativeName>
</protein>
<evidence type="ECO:0000256" key="4">
    <source>
        <dbReference type="ARBA" id="ARBA00031123"/>
    </source>
</evidence>
<evidence type="ECO:0000259" key="5">
    <source>
        <dbReference type="Pfam" id="PF01869"/>
    </source>
</evidence>
<proteinExistence type="inferred from homology"/>
<comment type="similarity">
    <text evidence="1">Belongs to the eukaryotic-type N-acetylglucosamine kinase family.</text>
</comment>
<evidence type="ECO:0000256" key="3">
    <source>
        <dbReference type="ARBA" id="ARBA00014974"/>
    </source>
</evidence>
<evidence type="ECO:0000256" key="2">
    <source>
        <dbReference type="ARBA" id="ARBA00012122"/>
    </source>
</evidence>
<dbReference type="Gene3D" id="3.30.420.40">
    <property type="match status" value="1"/>
</dbReference>
<dbReference type="EC" id="2.7.1.59" evidence="2"/>
<dbReference type="InterPro" id="IPR039758">
    <property type="entry name" value="NAGK-like"/>
</dbReference>
<dbReference type="InterPro" id="IPR002731">
    <property type="entry name" value="ATPase_BadF"/>
</dbReference>
<dbReference type="PANTHER" id="PTHR12862:SF0">
    <property type="entry name" value="N-ACETYL-D-GLUCOSAMINE KINASE"/>
    <property type="match status" value="1"/>
</dbReference>
<dbReference type="GO" id="GO:0045127">
    <property type="term" value="F:N-acetylglucosamine kinase activity"/>
    <property type="evidence" value="ECO:0007669"/>
    <property type="project" value="UniProtKB-EC"/>
</dbReference>
<organism evidence="6 7">
    <name type="scientific">Leptobrachium leishanense</name>
    <name type="common">Leishan spiny toad</name>
    <dbReference type="NCBI Taxonomy" id="445787"/>
    <lineage>
        <taxon>Eukaryota</taxon>
        <taxon>Metazoa</taxon>
        <taxon>Chordata</taxon>
        <taxon>Craniata</taxon>
        <taxon>Vertebrata</taxon>
        <taxon>Euteleostomi</taxon>
        <taxon>Amphibia</taxon>
        <taxon>Batrachia</taxon>
        <taxon>Anura</taxon>
        <taxon>Pelobatoidea</taxon>
        <taxon>Megophryidae</taxon>
        <taxon>Leptobrachium</taxon>
    </lineage>
</organism>
<evidence type="ECO:0000313" key="6">
    <source>
        <dbReference type="Ensembl" id="ENSLLEP00000034313.1"/>
    </source>
</evidence>
<dbReference type="GeneTree" id="ENSGT00510000047418"/>
<accession>A0A8C5Q9L5</accession>
<reference evidence="6" key="2">
    <citation type="submission" date="2025-09" db="UniProtKB">
        <authorList>
            <consortium name="Ensembl"/>
        </authorList>
    </citation>
    <scope>IDENTIFICATION</scope>
</reference>
<gene>
    <name evidence="6" type="primary">NAGK</name>
</gene>
<dbReference type="InterPro" id="IPR043129">
    <property type="entry name" value="ATPase_NBD"/>
</dbReference>
<name>A0A8C5Q9L5_9ANUR</name>
<evidence type="ECO:0000313" key="7">
    <source>
        <dbReference type="Proteomes" id="UP000694569"/>
    </source>
</evidence>
<dbReference type="SUPFAM" id="SSF53067">
    <property type="entry name" value="Actin-like ATPase domain"/>
    <property type="match status" value="2"/>
</dbReference>